<reference evidence="1" key="1">
    <citation type="submission" date="2020-10" db="EMBL/GenBank/DDBJ databases">
        <authorList>
            <person name="Gilroy R."/>
        </authorList>
    </citation>
    <scope>NUCLEOTIDE SEQUENCE</scope>
    <source>
        <strain evidence="1">ChiBcec2-4451</strain>
    </source>
</reference>
<evidence type="ECO:0000313" key="1">
    <source>
        <dbReference type="EMBL" id="HIV12230.1"/>
    </source>
</evidence>
<proteinExistence type="predicted"/>
<protein>
    <submittedName>
        <fullName evidence="1">Uncharacterized protein</fullName>
    </submittedName>
</protein>
<reference evidence="1" key="2">
    <citation type="journal article" date="2021" name="PeerJ">
        <title>Extensive microbial diversity within the chicken gut microbiome revealed by metagenomics and culture.</title>
        <authorList>
            <person name="Gilroy R."/>
            <person name="Ravi A."/>
            <person name="Getino M."/>
            <person name="Pursley I."/>
            <person name="Horton D.L."/>
            <person name="Alikhan N.F."/>
            <person name="Baker D."/>
            <person name="Gharbi K."/>
            <person name="Hall N."/>
            <person name="Watson M."/>
            <person name="Adriaenssens E.M."/>
            <person name="Foster-Nyarko E."/>
            <person name="Jarju S."/>
            <person name="Secka A."/>
            <person name="Antonio M."/>
            <person name="Oren A."/>
            <person name="Chaudhuri R.R."/>
            <person name="La Ragione R."/>
            <person name="Hildebrand F."/>
            <person name="Pallen M.J."/>
        </authorList>
    </citation>
    <scope>NUCLEOTIDE SEQUENCE</scope>
    <source>
        <strain evidence="1">ChiBcec2-4451</strain>
    </source>
</reference>
<sequence>MAIVNKQAGDPYENLANAVIAQAAEDYRAALKKIKAHPKNKDAIDEALRIERFFRSGWYQTFTSVDGECLIRRLQAEIRSS</sequence>
<comment type="caution">
    <text evidence="1">The sequence shown here is derived from an EMBL/GenBank/DDBJ whole genome shotgun (WGS) entry which is preliminary data.</text>
</comment>
<name>A0A9D1NUG0_9FIRM</name>
<dbReference type="Proteomes" id="UP000886723">
    <property type="component" value="Unassembled WGS sequence"/>
</dbReference>
<dbReference type="AlphaFoldDB" id="A0A9D1NUG0"/>
<gene>
    <name evidence="1" type="ORF">IAA63_03695</name>
</gene>
<organism evidence="1 2">
    <name type="scientific">Candidatus Pullilachnospira stercoravium</name>
    <dbReference type="NCBI Taxonomy" id="2840913"/>
    <lineage>
        <taxon>Bacteria</taxon>
        <taxon>Bacillati</taxon>
        <taxon>Bacillota</taxon>
        <taxon>Clostridia</taxon>
        <taxon>Lachnospirales</taxon>
        <taxon>Lachnospiraceae</taxon>
        <taxon>Lachnospiraceae incertae sedis</taxon>
        <taxon>Candidatus Pullilachnospira</taxon>
    </lineage>
</organism>
<dbReference type="EMBL" id="DVON01000078">
    <property type="protein sequence ID" value="HIV12230.1"/>
    <property type="molecule type" value="Genomic_DNA"/>
</dbReference>
<evidence type="ECO:0000313" key="2">
    <source>
        <dbReference type="Proteomes" id="UP000886723"/>
    </source>
</evidence>
<accession>A0A9D1NUG0</accession>